<feature type="compositionally biased region" description="Low complexity" evidence="1">
    <location>
        <begin position="1"/>
        <end position="34"/>
    </location>
</feature>
<evidence type="ECO:0000313" key="2">
    <source>
        <dbReference type="EMBL" id="CCX33533.1"/>
    </source>
</evidence>
<protein>
    <submittedName>
        <fullName evidence="2">Uncharacterized protein</fullName>
    </submittedName>
</protein>
<gene>
    <name evidence="2" type="ORF">PCON_01375</name>
</gene>
<reference evidence="2 3" key="1">
    <citation type="journal article" date="2013" name="PLoS Genet.">
        <title>The genome and development-dependent transcriptomes of Pyronema confluens: a window into fungal evolution.</title>
        <authorList>
            <person name="Traeger S."/>
            <person name="Altegoer F."/>
            <person name="Freitag M."/>
            <person name="Gabaldon T."/>
            <person name="Kempken F."/>
            <person name="Kumar A."/>
            <person name="Marcet-Houben M."/>
            <person name="Poggeler S."/>
            <person name="Stajich J.E."/>
            <person name="Nowrousian M."/>
        </authorList>
    </citation>
    <scope>NUCLEOTIDE SEQUENCE [LARGE SCALE GENOMIC DNA]</scope>
    <source>
        <strain evidence="3">CBS 100304</strain>
        <tissue evidence="2">Vegetative mycelium</tissue>
    </source>
</reference>
<dbReference type="AlphaFoldDB" id="U4LNL1"/>
<keyword evidence="3" id="KW-1185">Reference proteome</keyword>
<feature type="region of interest" description="Disordered" evidence="1">
    <location>
        <begin position="1"/>
        <end position="43"/>
    </location>
</feature>
<name>U4LNL1_PYROM</name>
<organism evidence="2 3">
    <name type="scientific">Pyronema omphalodes (strain CBS 100304)</name>
    <name type="common">Pyronema confluens</name>
    <dbReference type="NCBI Taxonomy" id="1076935"/>
    <lineage>
        <taxon>Eukaryota</taxon>
        <taxon>Fungi</taxon>
        <taxon>Dikarya</taxon>
        <taxon>Ascomycota</taxon>
        <taxon>Pezizomycotina</taxon>
        <taxon>Pezizomycetes</taxon>
        <taxon>Pezizales</taxon>
        <taxon>Pyronemataceae</taxon>
        <taxon>Pyronema</taxon>
    </lineage>
</organism>
<proteinExistence type="predicted"/>
<accession>U4LNL1</accession>
<dbReference type="EMBL" id="HF936132">
    <property type="protein sequence ID" value="CCX33533.1"/>
    <property type="molecule type" value="Genomic_DNA"/>
</dbReference>
<sequence>MSTGSNSSNSSNTSNTSNNSNSSDFSDSSDSPSSPDEQEDLDALLEDCETEQELHLPRLLRPYHNLRLLPPSAHSPHWVTLAIAPSSPNPFASQAPDPSMSFSSAAASQASVFAALGTGFSDFAHSMDGVIEPPMNLSPPRSTRTRMITKRWEWMIGRT</sequence>
<dbReference type="Proteomes" id="UP000018144">
    <property type="component" value="Unassembled WGS sequence"/>
</dbReference>
<evidence type="ECO:0000256" key="1">
    <source>
        <dbReference type="SAM" id="MobiDB-lite"/>
    </source>
</evidence>
<evidence type="ECO:0000313" key="3">
    <source>
        <dbReference type="Proteomes" id="UP000018144"/>
    </source>
</evidence>